<organism evidence="2 3">
    <name type="scientific">Pleurodeles waltl</name>
    <name type="common">Iberian ribbed newt</name>
    <dbReference type="NCBI Taxonomy" id="8319"/>
    <lineage>
        <taxon>Eukaryota</taxon>
        <taxon>Metazoa</taxon>
        <taxon>Chordata</taxon>
        <taxon>Craniata</taxon>
        <taxon>Vertebrata</taxon>
        <taxon>Euteleostomi</taxon>
        <taxon>Amphibia</taxon>
        <taxon>Batrachia</taxon>
        <taxon>Caudata</taxon>
        <taxon>Salamandroidea</taxon>
        <taxon>Salamandridae</taxon>
        <taxon>Pleurodelinae</taxon>
        <taxon>Pleurodeles</taxon>
    </lineage>
</organism>
<evidence type="ECO:0000313" key="3">
    <source>
        <dbReference type="Proteomes" id="UP001066276"/>
    </source>
</evidence>
<dbReference type="Proteomes" id="UP001066276">
    <property type="component" value="Chromosome 4_1"/>
</dbReference>
<evidence type="ECO:0000313" key="2">
    <source>
        <dbReference type="EMBL" id="KAJ1170948.1"/>
    </source>
</evidence>
<dbReference type="AlphaFoldDB" id="A0AAV7T4Q8"/>
<evidence type="ECO:0000256" key="1">
    <source>
        <dbReference type="SAM" id="MobiDB-lite"/>
    </source>
</evidence>
<comment type="caution">
    <text evidence="2">The sequence shown here is derived from an EMBL/GenBank/DDBJ whole genome shotgun (WGS) entry which is preliminary data.</text>
</comment>
<dbReference type="EMBL" id="JANPWB010000007">
    <property type="protein sequence ID" value="KAJ1170948.1"/>
    <property type="molecule type" value="Genomic_DNA"/>
</dbReference>
<protein>
    <submittedName>
        <fullName evidence="2">Uncharacterized protein</fullName>
    </submittedName>
</protein>
<gene>
    <name evidence="2" type="ORF">NDU88_002819</name>
</gene>
<proteinExistence type="predicted"/>
<feature type="region of interest" description="Disordered" evidence="1">
    <location>
        <begin position="125"/>
        <end position="153"/>
    </location>
</feature>
<reference evidence="2" key="1">
    <citation type="journal article" date="2022" name="bioRxiv">
        <title>Sequencing and chromosome-scale assembly of the giantPleurodeles waltlgenome.</title>
        <authorList>
            <person name="Brown T."/>
            <person name="Elewa A."/>
            <person name="Iarovenko S."/>
            <person name="Subramanian E."/>
            <person name="Araus A.J."/>
            <person name="Petzold A."/>
            <person name="Susuki M."/>
            <person name="Suzuki K.-i.T."/>
            <person name="Hayashi T."/>
            <person name="Toyoda A."/>
            <person name="Oliveira C."/>
            <person name="Osipova E."/>
            <person name="Leigh N.D."/>
            <person name="Simon A."/>
            <person name="Yun M.H."/>
        </authorList>
    </citation>
    <scope>NUCLEOTIDE SEQUENCE</scope>
    <source>
        <strain evidence="2">20211129_DDA</strain>
        <tissue evidence="2">Liver</tissue>
    </source>
</reference>
<sequence length="153" mass="16901">MRSATFDAKVGGNSIEEQDSGVITKTSRVIEPAMDIEQLRMGEAGDAPLEGDAPKKNAMNFKSLVEDGISAIVGLTQNINNEEQILYNKLNREAAMMPEIGKHLQEEASLGSICRTIRIKSWAWQEESPPVSKQAAPANRRRFQEDPPQGTYN</sequence>
<keyword evidence="3" id="KW-1185">Reference proteome</keyword>
<name>A0AAV7T4Q8_PLEWA</name>
<accession>A0AAV7T4Q8</accession>